<name>A0ABN9UXN1_9DINO</name>
<dbReference type="EMBL" id="CAUYUJ010016336">
    <property type="protein sequence ID" value="CAK0864152.1"/>
    <property type="molecule type" value="Genomic_DNA"/>
</dbReference>
<gene>
    <name evidence="2" type="ORF">PCOR1329_LOCUS52106</name>
</gene>
<organism evidence="2 3">
    <name type="scientific">Prorocentrum cordatum</name>
    <dbReference type="NCBI Taxonomy" id="2364126"/>
    <lineage>
        <taxon>Eukaryota</taxon>
        <taxon>Sar</taxon>
        <taxon>Alveolata</taxon>
        <taxon>Dinophyceae</taxon>
        <taxon>Prorocentrales</taxon>
        <taxon>Prorocentraceae</taxon>
        <taxon>Prorocentrum</taxon>
    </lineage>
</organism>
<comment type="caution">
    <text evidence="2">The sequence shown here is derived from an EMBL/GenBank/DDBJ whole genome shotgun (WGS) entry which is preliminary data.</text>
</comment>
<feature type="region of interest" description="Disordered" evidence="1">
    <location>
        <begin position="1"/>
        <end position="37"/>
    </location>
</feature>
<protein>
    <submittedName>
        <fullName evidence="2">Uncharacterized protein</fullName>
    </submittedName>
</protein>
<evidence type="ECO:0000256" key="1">
    <source>
        <dbReference type="SAM" id="MobiDB-lite"/>
    </source>
</evidence>
<keyword evidence="3" id="KW-1185">Reference proteome</keyword>
<evidence type="ECO:0000313" key="2">
    <source>
        <dbReference type="EMBL" id="CAK0864152.1"/>
    </source>
</evidence>
<dbReference type="Proteomes" id="UP001189429">
    <property type="component" value="Unassembled WGS sequence"/>
</dbReference>
<evidence type="ECO:0000313" key="3">
    <source>
        <dbReference type="Proteomes" id="UP001189429"/>
    </source>
</evidence>
<accession>A0ABN9UXN1</accession>
<sequence>MPPTKAPVCGGQTGRSTRRPPLASCQAPGEQTERRGLPGSLLNGNQGVRPCSGWVAAQQLTRAAVALAAWMPCLQLLAWRACRPALTVGRAGQALANRVEAPCSDGDGQTMGRVLYSGWRAAAPASGGQLGALARTGGALRSRSRQRPA</sequence>
<proteinExistence type="predicted"/>
<reference evidence="2" key="1">
    <citation type="submission" date="2023-10" db="EMBL/GenBank/DDBJ databases">
        <authorList>
            <person name="Chen Y."/>
            <person name="Shah S."/>
            <person name="Dougan E. K."/>
            <person name="Thang M."/>
            <person name="Chan C."/>
        </authorList>
    </citation>
    <scope>NUCLEOTIDE SEQUENCE [LARGE SCALE GENOMIC DNA]</scope>
</reference>